<dbReference type="AlphaFoldDB" id="E0S0Z3"/>
<accession>E0S0Z3</accession>
<dbReference type="KEGG" id="bpb:bpr_I0725"/>
<evidence type="ECO:0000313" key="4">
    <source>
        <dbReference type="Proteomes" id="UP000001299"/>
    </source>
</evidence>
<organism evidence="3 4">
    <name type="scientific">Butyrivibrio proteoclasticus (strain ATCC 51982 / DSM 14932 / B316)</name>
    <name type="common">Clostridium proteoclasticum</name>
    <dbReference type="NCBI Taxonomy" id="515622"/>
    <lineage>
        <taxon>Bacteria</taxon>
        <taxon>Bacillati</taxon>
        <taxon>Bacillota</taxon>
        <taxon>Clostridia</taxon>
        <taxon>Lachnospirales</taxon>
        <taxon>Lachnospiraceae</taxon>
        <taxon>Butyrivibrio</taxon>
    </lineage>
</organism>
<sequence length="396" mass="43720">MSNNMICVSKNVIVEIYTYMSGFIWHSRFGDNKHFDYMTQIYIMRRQFMKRNLCKALIVTVACLSLYGCGEGTGTEESSIFEPQQGISTESQGEQVSGSQNEANGQNNSNDTGVAENGSSEIQSGDSAEAAPTSSDGSVSICDETTTLDYSKDYTDEIRVAVERAVSEATSFEDEFDKMGKIQDHITSRRDQDSTQVEMNMAASLYFQVWDAELNSLWNRFSESADAQTKERVLEDQRHWNAMKQDAALEALGPQDQGGSIYPLLYDSFMEESTKGRCYELAKEIAAAKGTNFVMPEKQVQEVYVDNEGTDSIYSALAVTESMESGYNAKVSLYRTGEITGTVTENGAGTFVFVSDDESIKADVTYGWDGATFEVTEAGEGAIVNAGDKFEFPLVF</sequence>
<evidence type="ECO:0000256" key="1">
    <source>
        <dbReference type="SAM" id="MobiDB-lite"/>
    </source>
</evidence>
<feature type="region of interest" description="Disordered" evidence="1">
    <location>
        <begin position="75"/>
        <end position="142"/>
    </location>
</feature>
<keyword evidence="4" id="KW-1185">Reference proteome</keyword>
<dbReference type="PANTHER" id="PTHR39176:SF1">
    <property type="entry name" value="PERIPLASMIC PROTEIN"/>
    <property type="match status" value="1"/>
</dbReference>
<dbReference type="eggNOG" id="COG3755">
    <property type="taxonomic scope" value="Bacteria"/>
</dbReference>
<protein>
    <recommendedName>
        <fullName evidence="2">Lysozyme inhibitor LprI-like N-terminal domain-containing protein</fullName>
    </recommendedName>
</protein>
<name>E0S0Z3_BUTPB</name>
<dbReference type="HOGENOM" id="CLU_695755_0_0_9"/>
<proteinExistence type="predicted"/>
<evidence type="ECO:0000259" key="2">
    <source>
        <dbReference type="Pfam" id="PF07007"/>
    </source>
</evidence>
<reference evidence="3 4" key="1">
    <citation type="journal article" date="2010" name="PLoS ONE">
        <title>The glycobiome of the rumen bacterium Butyrivibrio proteoclasticus B316(T) highlights adaptation to a polysaccharide-rich environment.</title>
        <authorList>
            <person name="Kelly W.J."/>
            <person name="Leahy S.C."/>
            <person name="Altermann E."/>
            <person name="Yeoman C.J."/>
            <person name="Dunne J.C."/>
            <person name="Kong Z."/>
            <person name="Pacheco D.M."/>
            <person name="Li D."/>
            <person name="Noel S.J."/>
            <person name="Moon C.D."/>
            <person name="Cookson A.L."/>
            <person name="Attwood G.T."/>
        </authorList>
    </citation>
    <scope>NUCLEOTIDE SEQUENCE [LARGE SCALE GENOMIC DNA]</scope>
    <source>
        <strain evidence="4">ATCC 51982 / DSM 14932 / B316</strain>
    </source>
</reference>
<feature type="domain" description="Lysozyme inhibitor LprI-like N-terminal" evidence="2">
    <location>
        <begin position="191"/>
        <end position="281"/>
    </location>
</feature>
<gene>
    <name evidence="3" type="ordered locus">bpr_I0725</name>
</gene>
<dbReference type="Gene3D" id="1.20.1270.180">
    <property type="match status" value="1"/>
</dbReference>
<dbReference type="Proteomes" id="UP000001299">
    <property type="component" value="Chromosome 1"/>
</dbReference>
<evidence type="ECO:0000313" key="3">
    <source>
        <dbReference type="EMBL" id="ADL33468.1"/>
    </source>
</evidence>
<dbReference type="InterPro" id="IPR009739">
    <property type="entry name" value="LprI-like_N"/>
</dbReference>
<feature type="compositionally biased region" description="Polar residues" evidence="1">
    <location>
        <begin position="81"/>
        <end position="142"/>
    </location>
</feature>
<dbReference type="EMBL" id="CP001810">
    <property type="protein sequence ID" value="ADL33468.1"/>
    <property type="molecule type" value="Genomic_DNA"/>
</dbReference>
<dbReference type="PANTHER" id="PTHR39176">
    <property type="entry name" value="PERIPLASMIC PROTEIN-RELATED"/>
    <property type="match status" value="1"/>
</dbReference>
<dbReference type="Pfam" id="PF07007">
    <property type="entry name" value="LprI"/>
    <property type="match status" value="1"/>
</dbReference>